<dbReference type="Gene3D" id="3.40.190.10">
    <property type="entry name" value="Periplasmic binding protein-like II"/>
    <property type="match status" value="2"/>
</dbReference>
<dbReference type="SUPFAM" id="SSF53850">
    <property type="entry name" value="Periplasmic binding protein-like II"/>
    <property type="match status" value="1"/>
</dbReference>
<evidence type="ECO:0000313" key="5">
    <source>
        <dbReference type="Proteomes" id="UP000604241"/>
    </source>
</evidence>
<keyword evidence="5" id="KW-1185">Reference proteome</keyword>
<feature type="region of interest" description="Disordered" evidence="1">
    <location>
        <begin position="28"/>
        <end position="47"/>
    </location>
</feature>
<reference evidence="4 5" key="1">
    <citation type="submission" date="2020-08" db="EMBL/GenBank/DDBJ databases">
        <title>A Genomic Blueprint of the Chicken Gut Microbiome.</title>
        <authorList>
            <person name="Gilroy R."/>
            <person name="Ravi A."/>
            <person name="Getino M."/>
            <person name="Pursley I."/>
            <person name="Horton D.L."/>
            <person name="Alikhan N.-F."/>
            <person name="Baker D."/>
            <person name="Gharbi K."/>
            <person name="Hall N."/>
            <person name="Watson M."/>
            <person name="Adriaenssens E.M."/>
            <person name="Foster-Nyarko E."/>
            <person name="Jarju S."/>
            <person name="Secka A."/>
            <person name="Antonio M."/>
            <person name="Oren A."/>
            <person name="Chaudhuri R."/>
            <person name="La Ragione R.M."/>
            <person name="Hildebrand F."/>
            <person name="Pallen M.J."/>
        </authorList>
    </citation>
    <scope>NUCLEOTIDE SEQUENCE [LARGE SCALE GENOMIC DNA]</scope>
    <source>
        <strain evidence="4 5">Sa3CUA2</strain>
    </source>
</reference>
<dbReference type="Proteomes" id="UP000604241">
    <property type="component" value="Unassembled WGS sequence"/>
</dbReference>
<comment type="caution">
    <text evidence="4">The sequence shown here is derived from an EMBL/GenBank/DDBJ whole genome shotgun (WGS) entry which is preliminary data.</text>
</comment>
<accession>A0ABR8QGT6</accession>
<evidence type="ECO:0000256" key="2">
    <source>
        <dbReference type="SAM" id="SignalP"/>
    </source>
</evidence>
<feature type="signal peptide" evidence="2">
    <location>
        <begin position="1"/>
        <end position="25"/>
    </location>
</feature>
<evidence type="ECO:0000313" key="4">
    <source>
        <dbReference type="EMBL" id="MBD7919620.1"/>
    </source>
</evidence>
<dbReference type="PROSITE" id="PS51257">
    <property type="entry name" value="PROKAR_LIPOPROTEIN"/>
    <property type="match status" value="1"/>
</dbReference>
<evidence type="ECO:0000259" key="3">
    <source>
        <dbReference type="Pfam" id="PF09084"/>
    </source>
</evidence>
<dbReference type="InterPro" id="IPR015168">
    <property type="entry name" value="SsuA/THI5"/>
</dbReference>
<gene>
    <name evidence="4" type="ORF">H9657_15225</name>
</gene>
<feature type="domain" description="SsuA/THI5-like" evidence="3">
    <location>
        <begin position="77"/>
        <end position="268"/>
    </location>
</feature>
<feature type="chain" id="PRO_5047130823" evidence="2">
    <location>
        <begin position="26"/>
        <end position="342"/>
    </location>
</feature>
<dbReference type="RefSeq" id="WP_191784271.1">
    <property type="nucleotide sequence ID" value="NZ_JACSQV010000014.1"/>
</dbReference>
<name>A0ABR8QGT6_9CELL</name>
<sequence length="342" mass="35413">MRSQIRPGRVIALTALIGLALGACASTAPDSTPATTDGTAQADDAPAAGEPVTVRLAALRAMPCAPTTQWLDHLPAGSKVEVTFFTAPADQVAALMSGSVDAACTGITIGLVANEQEQDIRIVAQTATKGTQLLAATDSGITSVADLRGKKVASVPNSIHEVILRELLEAEGMDPATDLELINIALADQPGALCSGQVDAIAGNEPNSSFAILQGCGTQFADPYDTAIGAINIGIFTSQALIDSDPALVQAIVDAQAASVEALNDDPSLALDVATEWGFDKAAVEQSLENLDFEWMVDDAFIASYATFANRIKAIGMTKTEIDVEPIVNTTFARAVTTDGDR</sequence>
<organism evidence="4 5">
    <name type="scientific">Cellulomonas avistercoris</name>
    <dbReference type="NCBI Taxonomy" id="2762242"/>
    <lineage>
        <taxon>Bacteria</taxon>
        <taxon>Bacillati</taxon>
        <taxon>Actinomycetota</taxon>
        <taxon>Actinomycetes</taxon>
        <taxon>Micrococcales</taxon>
        <taxon>Cellulomonadaceae</taxon>
        <taxon>Cellulomonas</taxon>
    </lineage>
</organism>
<protein>
    <submittedName>
        <fullName evidence="4">ABC transporter substrate-binding protein</fullName>
    </submittedName>
</protein>
<dbReference type="PANTHER" id="PTHR30024:SF42">
    <property type="entry name" value="ALIPHATIC SULFONATES-BINDING PROTEIN-RELATED"/>
    <property type="match status" value="1"/>
</dbReference>
<keyword evidence="2" id="KW-0732">Signal</keyword>
<evidence type="ECO:0000256" key="1">
    <source>
        <dbReference type="SAM" id="MobiDB-lite"/>
    </source>
</evidence>
<dbReference type="PANTHER" id="PTHR30024">
    <property type="entry name" value="ALIPHATIC SULFONATES-BINDING PROTEIN-RELATED"/>
    <property type="match status" value="1"/>
</dbReference>
<dbReference type="Pfam" id="PF09084">
    <property type="entry name" value="NMT1"/>
    <property type="match status" value="1"/>
</dbReference>
<dbReference type="EMBL" id="JACSQV010000014">
    <property type="protein sequence ID" value="MBD7919620.1"/>
    <property type="molecule type" value="Genomic_DNA"/>
</dbReference>
<proteinExistence type="predicted"/>
<dbReference type="CDD" id="cd01008">
    <property type="entry name" value="PBP2_NrtA_SsuA_CpmA_like"/>
    <property type="match status" value="1"/>
</dbReference>